<keyword evidence="2" id="KW-1185">Reference proteome</keyword>
<dbReference type="AlphaFoldDB" id="A0A8H6H981"/>
<dbReference type="EMBL" id="JACGCI010000163">
    <property type="protein sequence ID" value="KAF6742890.1"/>
    <property type="molecule type" value="Genomic_DNA"/>
</dbReference>
<reference evidence="1 2" key="1">
    <citation type="submission" date="2020-07" db="EMBL/GenBank/DDBJ databases">
        <title>Comparative genomics of pyrophilous fungi reveals a link between fire events and developmental genes.</title>
        <authorList>
            <consortium name="DOE Joint Genome Institute"/>
            <person name="Steindorff A.S."/>
            <person name="Carver A."/>
            <person name="Calhoun S."/>
            <person name="Stillman K."/>
            <person name="Liu H."/>
            <person name="Lipzen A."/>
            <person name="Pangilinan J."/>
            <person name="Labutti K."/>
            <person name="Bruns T.D."/>
            <person name="Grigoriev I.V."/>
        </authorList>
    </citation>
    <scope>NUCLEOTIDE SEQUENCE [LARGE SCALE GENOMIC DNA]</scope>
    <source>
        <strain evidence="1 2">CBS 144469</strain>
    </source>
</reference>
<gene>
    <name evidence="1" type="ORF">DFP72DRAFT_1178699</name>
</gene>
<dbReference type="OrthoDB" id="4584900at2759"/>
<comment type="caution">
    <text evidence="1">The sequence shown here is derived from an EMBL/GenBank/DDBJ whole genome shotgun (WGS) entry which is preliminary data.</text>
</comment>
<protein>
    <submittedName>
        <fullName evidence="1">Uncharacterized protein</fullName>
    </submittedName>
</protein>
<evidence type="ECO:0000313" key="1">
    <source>
        <dbReference type="EMBL" id="KAF6742890.1"/>
    </source>
</evidence>
<organism evidence="1 2">
    <name type="scientific">Ephemerocybe angulata</name>
    <dbReference type="NCBI Taxonomy" id="980116"/>
    <lineage>
        <taxon>Eukaryota</taxon>
        <taxon>Fungi</taxon>
        <taxon>Dikarya</taxon>
        <taxon>Basidiomycota</taxon>
        <taxon>Agaricomycotina</taxon>
        <taxon>Agaricomycetes</taxon>
        <taxon>Agaricomycetidae</taxon>
        <taxon>Agaricales</taxon>
        <taxon>Agaricineae</taxon>
        <taxon>Psathyrellaceae</taxon>
        <taxon>Ephemerocybe</taxon>
    </lineage>
</organism>
<name>A0A8H6H981_9AGAR</name>
<accession>A0A8H6H981</accession>
<proteinExistence type="predicted"/>
<dbReference type="Proteomes" id="UP000521943">
    <property type="component" value="Unassembled WGS sequence"/>
</dbReference>
<evidence type="ECO:0000313" key="2">
    <source>
        <dbReference type="Proteomes" id="UP000521943"/>
    </source>
</evidence>
<sequence length="316" mass="33793">MHPLDHPSRLSFLPSSQGPLAIVTPFKPHSFAPEGLSSGIFAGDGKTIIQPPGYDESKLQKRDARPTPTRVERITNAERLRRHLPLLPPAAKRSNALAPRASADRALLPRASFARRAPQPSVSCTALTTSIGRLRIYRSDDDSFLGYVGGIWDEQNSYTYSTIADALRVQLSPTSGDGPLDIIAIDGGPDPAYPYLGAVGGSAGYNFNAKQMGYAYLAGTGHTPANSPPSFSAGHSIQALGYQGPAESTVWSLDCLSLQVTPQWTNADGSQPPTSVFFDAEGGWLALVGDFGEFTTTFPNEGAFLVDIRFEPEVSL</sequence>